<accession>A0A2P2FF40</accession>
<keyword evidence="8" id="KW-1185">Reference proteome</keyword>
<dbReference type="GO" id="GO:0006355">
    <property type="term" value="P:regulation of DNA-templated transcription"/>
    <property type="evidence" value="ECO:0007669"/>
    <property type="project" value="InterPro"/>
</dbReference>
<evidence type="ECO:0000313" key="8">
    <source>
        <dbReference type="Proteomes" id="UP000256220"/>
    </source>
</evidence>
<dbReference type="SUPFAM" id="SSF46894">
    <property type="entry name" value="C-terminal effector domain of the bipartite response regulators"/>
    <property type="match status" value="1"/>
</dbReference>
<dbReference type="Pfam" id="PF03704">
    <property type="entry name" value="BTAD"/>
    <property type="match status" value="1"/>
</dbReference>
<dbReference type="EMBL" id="JFBM01000075">
    <property type="protein sequence ID" value="KFU75337.1"/>
    <property type="molecule type" value="Genomic_DNA"/>
</dbReference>
<comment type="similarity">
    <text evidence="1">Belongs to the AfsR/DnrI/RedD regulatory family.</text>
</comment>
<dbReference type="InterPro" id="IPR005158">
    <property type="entry name" value="BTAD"/>
</dbReference>
<dbReference type="InterPro" id="IPR011990">
    <property type="entry name" value="TPR-like_helical_dom_sf"/>
</dbReference>
<organism evidence="7 8">
    <name type="scientific">Amycolatopsis lurida NRRL 2430</name>
    <dbReference type="NCBI Taxonomy" id="1460371"/>
    <lineage>
        <taxon>Bacteria</taxon>
        <taxon>Bacillati</taxon>
        <taxon>Actinomycetota</taxon>
        <taxon>Actinomycetes</taxon>
        <taxon>Pseudonocardiales</taxon>
        <taxon>Pseudonocardiaceae</taxon>
        <taxon>Amycolatopsis</taxon>
    </lineage>
</organism>
<dbReference type="GO" id="GO:0000160">
    <property type="term" value="P:phosphorelay signal transduction system"/>
    <property type="evidence" value="ECO:0007669"/>
    <property type="project" value="InterPro"/>
</dbReference>
<name>A0A2P2FF40_AMYLU</name>
<evidence type="ECO:0000256" key="1">
    <source>
        <dbReference type="ARBA" id="ARBA00005820"/>
    </source>
</evidence>
<dbReference type="Proteomes" id="UP000256220">
    <property type="component" value="Unassembled WGS sequence"/>
</dbReference>
<dbReference type="Gene3D" id="3.40.50.300">
    <property type="entry name" value="P-loop containing nucleotide triphosphate hydrolases"/>
    <property type="match status" value="1"/>
</dbReference>
<evidence type="ECO:0000256" key="4">
    <source>
        <dbReference type="ARBA" id="ARBA00023163"/>
    </source>
</evidence>
<dbReference type="Pfam" id="PF13191">
    <property type="entry name" value="AAA_16"/>
    <property type="match status" value="1"/>
</dbReference>
<keyword evidence="4" id="KW-0804">Transcription</keyword>
<protein>
    <submittedName>
        <fullName evidence="7">SARP family transcriptional regulator</fullName>
    </submittedName>
</protein>
<evidence type="ECO:0000313" key="7">
    <source>
        <dbReference type="EMBL" id="KFU75337.1"/>
    </source>
</evidence>
<dbReference type="CDD" id="cd15831">
    <property type="entry name" value="BTAD"/>
    <property type="match status" value="1"/>
</dbReference>
<dbReference type="PANTHER" id="PTHR35807:SF1">
    <property type="entry name" value="TRANSCRIPTIONAL REGULATOR REDD"/>
    <property type="match status" value="1"/>
</dbReference>
<dbReference type="InterPro" id="IPR016032">
    <property type="entry name" value="Sig_transdc_resp-reg_C-effctor"/>
</dbReference>
<keyword evidence="2" id="KW-0805">Transcription regulation</keyword>
<reference evidence="7 8" key="1">
    <citation type="journal article" date="2014" name="Genome Announc.">
        <title>Draft Genome Sequence of Amycolatopsis lurida NRRL 2430, Producer of the Glycopeptide Family Antibiotic Ristocetin.</title>
        <authorList>
            <person name="Kwun M.J."/>
            <person name="Hong H.J."/>
        </authorList>
    </citation>
    <scope>NUCLEOTIDE SEQUENCE [LARGE SCALE GENOMIC DNA]</scope>
    <source>
        <strain evidence="7 8">NRRL 2430</strain>
    </source>
</reference>
<dbReference type="Gene3D" id="1.10.10.10">
    <property type="entry name" value="Winged helix-like DNA-binding domain superfamily/Winged helix DNA-binding domain"/>
    <property type="match status" value="1"/>
</dbReference>
<dbReference type="SMART" id="SM01043">
    <property type="entry name" value="BTAD"/>
    <property type="match status" value="1"/>
</dbReference>
<dbReference type="InterPro" id="IPR027417">
    <property type="entry name" value="P-loop_NTPase"/>
</dbReference>
<feature type="domain" description="OmpR/PhoB-type" evidence="6">
    <location>
        <begin position="1"/>
        <end position="96"/>
    </location>
</feature>
<dbReference type="SMART" id="SM00862">
    <property type="entry name" value="Trans_reg_C"/>
    <property type="match status" value="1"/>
</dbReference>
<sequence length="1033" mass="111570">MQLDLFGPVRAWRGGIEIALGSAQRRVLVAVLALKTNQVVTRSELIDSIWGEKPPASANGSIYTYVSSLRSALDSGRKHGGAGMLTSSGAGYCLRVDAESIDVVRFENLRERARLCQRANDLPGALAALESALSLSRDEPLATLPGPYAATQRERLRELHLEVVERRAKIMLDGGKHQAILTELSPIAADHPMREGLQSLRLLALYRCGRRDEALQLFERLRTKTVDALGIEPGSELTLRYEQIKIDDPALWHRLTNAPRASVATQSSRQASDFKSFVGRSCELLSLRTAIGRLSTGAGTSVWLEGESGIGKSALISAGLSTTTGCTVATAAADELSQQSPLRVLLEGLDVTTNSPDARKSMVAREIRGLSLENRRGLDTAVGLIADLVRTLCREQPLVLVLDDAQWADSASLEVWSRLADECARSPLLLIGVSRRIPDNHRLNDLRHALTASGTLVHLLNPLAEEEVRDLVSGLLETEPGPALLDLVRAAAGNPLFVREIIHALAGNEAPEPAGPGARPVIPRAALDAISRRLGFLSAAASELLRWAALLEQFFAAEDLAVALGRPTAELDDILSEVVALGLVVRARGKLTFKHPIVREALYARTPAAIRLALHRQLAEALSEAGAPVESVAFQLLATPGPVDKWQCEWLAREIYSLASASPLSAMRLLQRVNTSNSIPAALRESFAIATARTKLWLERDLAAGAGMLAKRSKDVGVIAEMRWLVAYSRLVCGSVDQAAKAVKEALHDHATPANWRRMHEALLSRTRVGWWPVCTANPDERTVPVSAQWATSEGSTVDAFWLGQWDACLAELATRLRGGPSLAKHMLGRPMALRRLSGVAAVIAAHRGRPDDARAHLMSVWALAPAGEFGADGTDFLLAANASLAELRGEPELAFGLLSSMLEFEDSTVCPWMPDLVRLAIDLEKHDQAKTATLLCERITGQEITALRCRALLDDDPIAALSAAAQSRQSGNRFAEAQAMEDAASLLAVCGKPAEAAAALHAALNAYDEMGALLDAERAERRVEHGRRRARR</sequence>
<keyword evidence="3 5" id="KW-0238">DNA-binding</keyword>
<evidence type="ECO:0000256" key="3">
    <source>
        <dbReference type="ARBA" id="ARBA00023125"/>
    </source>
</evidence>
<dbReference type="Pfam" id="PF00486">
    <property type="entry name" value="Trans_reg_C"/>
    <property type="match status" value="1"/>
</dbReference>
<comment type="caution">
    <text evidence="7">The sequence shown here is derived from an EMBL/GenBank/DDBJ whole genome shotgun (WGS) entry which is preliminary data.</text>
</comment>
<gene>
    <name evidence="7" type="ORF">BB31_42005</name>
</gene>
<dbReference type="GO" id="GO:0003677">
    <property type="term" value="F:DNA binding"/>
    <property type="evidence" value="ECO:0007669"/>
    <property type="project" value="UniProtKB-UniRule"/>
</dbReference>
<evidence type="ECO:0000256" key="5">
    <source>
        <dbReference type="PROSITE-ProRule" id="PRU01091"/>
    </source>
</evidence>
<proteinExistence type="inferred from homology"/>
<dbReference type="AlphaFoldDB" id="A0A2P2FF40"/>
<dbReference type="SUPFAM" id="SSF48452">
    <property type="entry name" value="TPR-like"/>
    <property type="match status" value="1"/>
</dbReference>
<dbReference type="InterPro" id="IPR041664">
    <property type="entry name" value="AAA_16"/>
</dbReference>
<evidence type="ECO:0000259" key="6">
    <source>
        <dbReference type="PROSITE" id="PS51755"/>
    </source>
</evidence>
<dbReference type="InterPro" id="IPR001867">
    <property type="entry name" value="OmpR/PhoB-type_DNA-bd"/>
</dbReference>
<dbReference type="PANTHER" id="PTHR35807">
    <property type="entry name" value="TRANSCRIPTIONAL REGULATOR REDD-RELATED"/>
    <property type="match status" value="1"/>
</dbReference>
<dbReference type="Gene3D" id="1.25.40.10">
    <property type="entry name" value="Tetratricopeptide repeat domain"/>
    <property type="match status" value="1"/>
</dbReference>
<dbReference type="InterPro" id="IPR036388">
    <property type="entry name" value="WH-like_DNA-bd_sf"/>
</dbReference>
<dbReference type="SUPFAM" id="SSF52540">
    <property type="entry name" value="P-loop containing nucleoside triphosphate hydrolases"/>
    <property type="match status" value="1"/>
</dbReference>
<evidence type="ECO:0000256" key="2">
    <source>
        <dbReference type="ARBA" id="ARBA00023015"/>
    </source>
</evidence>
<feature type="DNA-binding region" description="OmpR/PhoB-type" evidence="5">
    <location>
        <begin position="1"/>
        <end position="96"/>
    </location>
</feature>
<dbReference type="CDD" id="cd00383">
    <property type="entry name" value="trans_reg_C"/>
    <property type="match status" value="1"/>
</dbReference>
<dbReference type="PROSITE" id="PS51755">
    <property type="entry name" value="OMPR_PHOB"/>
    <property type="match status" value="1"/>
</dbReference>
<dbReference type="InterPro" id="IPR051677">
    <property type="entry name" value="AfsR-DnrI-RedD_regulator"/>
</dbReference>